<dbReference type="GO" id="GO:0102559">
    <property type="term" value="F:peptide chain release factor N(5)-glutamine methyltransferase activity"/>
    <property type="evidence" value="ECO:0007669"/>
    <property type="project" value="UniProtKB-EC"/>
</dbReference>
<dbReference type="EMBL" id="UINC01184682">
    <property type="protein sequence ID" value="SVD96009.1"/>
    <property type="molecule type" value="Genomic_DNA"/>
</dbReference>
<dbReference type="GO" id="GO:0032259">
    <property type="term" value="P:methylation"/>
    <property type="evidence" value="ECO:0007669"/>
    <property type="project" value="UniProtKB-KW"/>
</dbReference>
<dbReference type="NCBIfam" id="TIGR00536">
    <property type="entry name" value="hemK_fam"/>
    <property type="match status" value="1"/>
</dbReference>
<keyword evidence="2" id="KW-0489">Methyltransferase</keyword>
<dbReference type="PANTHER" id="PTHR18895:SF74">
    <property type="entry name" value="MTRF1L RELEASE FACTOR GLUTAMINE METHYLTRANSFERASE"/>
    <property type="match status" value="1"/>
</dbReference>
<dbReference type="InterPro" id="IPR050320">
    <property type="entry name" value="N5-glutamine_MTase"/>
</dbReference>
<name>A0A382ZL90_9ZZZZ</name>
<evidence type="ECO:0000256" key="1">
    <source>
        <dbReference type="ARBA" id="ARBA00012771"/>
    </source>
</evidence>
<dbReference type="Gene3D" id="1.10.8.10">
    <property type="entry name" value="DNA helicase RuvA subunit, C-terminal domain"/>
    <property type="match status" value="1"/>
</dbReference>
<keyword evidence="4" id="KW-0949">S-adenosyl-L-methionine</keyword>
<dbReference type="InterPro" id="IPR040758">
    <property type="entry name" value="PrmC_N"/>
</dbReference>
<dbReference type="EC" id="2.1.1.297" evidence="1"/>
<dbReference type="Pfam" id="PF05175">
    <property type="entry name" value="MTS"/>
    <property type="match status" value="1"/>
</dbReference>
<evidence type="ECO:0000313" key="8">
    <source>
        <dbReference type="EMBL" id="SVD96009.1"/>
    </source>
</evidence>
<dbReference type="Gene3D" id="3.40.50.150">
    <property type="entry name" value="Vaccinia Virus protein VP39"/>
    <property type="match status" value="1"/>
</dbReference>
<dbReference type="CDD" id="cd02440">
    <property type="entry name" value="AdoMet_MTases"/>
    <property type="match status" value="1"/>
</dbReference>
<evidence type="ECO:0000259" key="6">
    <source>
        <dbReference type="Pfam" id="PF05175"/>
    </source>
</evidence>
<dbReference type="InterPro" id="IPR007848">
    <property type="entry name" value="Small_mtfrase_dom"/>
</dbReference>
<sequence length="161" mass="17694">MIDRSWKLLDLLGEASGFFASRELENGRLQAELLLSAALGIRRLDLYLQFDKLLTPAEVEVFRGFVRRRLEGEPVQYITGEAAFRLLELAVTESVLIPRPETEILVEAALSFLSERAEPRALDPGCGSGAIGISIACEHEPARVTATDIDPHALRVAHSNA</sequence>
<dbReference type="Pfam" id="PF17827">
    <property type="entry name" value="PrmC_N"/>
    <property type="match status" value="1"/>
</dbReference>
<protein>
    <recommendedName>
        <fullName evidence="1">peptide chain release factor N(5)-glutamine methyltransferase</fullName>
        <ecNumber evidence="1">2.1.1.297</ecNumber>
    </recommendedName>
</protein>
<proteinExistence type="predicted"/>
<organism evidence="8">
    <name type="scientific">marine metagenome</name>
    <dbReference type="NCBI Taxonomy" id="408172"/>
    <lineage>
        <taxon>unclassified sequences</taxon>
        <taxon>metagenomes</taxon>
        <taxon>ecological metagenomes</taxon>
    </lineage>
</organism>
<accession>A0A382ZL90</accession>
<evidence type="ECO:0000256" key="3">
    <source>
        <dbReference type="ARBA" id="ARBA00022679"/>
    </source>
</evidence>
<gene>
    <name evidence="8" type="ORF">METZ01_LOCUS448863</name>
</gene>
<feature type="domain" description="Release factor glutamine methyltransferase N-terminal" evidence="7">
    <location>
        <begin position="10"/>
        <end position="80"/>
    </location>
</feature>
<dbReference type="PANTHER" id="PTHR18895">
    <property type="entry name" value="HEMK METHYLTRANSFERASE"/>
    <property type="match status" value="1"/>
</dbReference>
<comment type="catalytic activity">
    <reaction evidence="5">
        <text>L-glutaminyl-[peptide chain release factor] + S-adenosyl-L-methionine = N(5)-methyl-L-glutaminyl-[peptide chain release factor] + S-adenosyl-L-homocysteine + H(+)</text>
        <dbReference type="Rhea" id="RHEA:42896"/>
        <dbReference type="Rhea" id="RHEA-COMP:10271"/>
        <dbReference type="Rhea" id="RHEA-COMP:10272"/>
        <dbReference type="ChEBI" id="CHEBI:15378"/>
        <dbReference type="ChEBI" id="CHEBI:30011"/>
        <dbReference type="ChEBI" id="CHEBI:57856"/>
        <dbReference type="ChEBI" id="CHEBI:59789"/>
        <dbReference type="ChEBI" id="CHEBI:61891"/>
        <dbReference type="EC" id="2.1.1.297"/>
    </reaction>
</comment>
<evidence type="ECO:0000256" key="5">
    <source>
        <dbReference type="ARBA" id="ARBA00048391"/>
    </source>
</evidence>
<dbReference type="InterPro" id="IPR029063">
    <property type="entry name" value="SAM-dependent_MTases_sf"/>
</dbReference>
<feature type="domain" description="Methyltransferase small" evidence="6">
    <location>
        <begin position="110"/>
        <end position="160"/>
    </location>
</feature>
<reference evidence="8" key="1">
    <citation type="submission" date="2018-05" db="EMBL/GenBank/DDBJ databases">
        <authorList>
            <person name="Lanie J.A."/>
            <person name="Ng W.-L."/>
            <person name="Kazmierczak K.M."/>
            <person name="Andrzejewski T.M."/>
            <person name="Davidsen T.M."/>
            <person name="Wayne K.J."/>
            <person name="Tettelin H."/>
            <person name="Glass J.I."/>
            <person name="Rusch D."/>
            <person name="Podicherti R."/>
            <person name="Tsui H.-C.T."/>
            <person name="Winkler M.E."/>
        </authorList>
    </citation>
    <scope>NUCLEOTIDE SEQUENCE</scope>
</reference>
<dbReference type="AlphaFoldDB" id="A0A382ZL90"/>
<feature type="non-terminal residue" evidence="8">
    <location>
        <position position="161"/>
    </location>
</feature>
<dbReference type="SUPFAM" id="SSF53335">
    <property type="entry name" value="S-adenosyl-L-methionine-dependent methyltransferases"/>
    <property type="match status" value="1"/>
</dbReference>
<dbReference type="InterPro" id="IPR004556">
    <property type="entry name" value="HemK-like"/>
</dbReference>
<evidence type="ECO:0000259" key="7">
    <source>
        <dbReference type="Pfam" id="PF17827"/>
    </source>
</evidence>
<evidence type="ECO:0000256" key="4">
    <source>
        <dbReference type="ARBA" id="ARBA00022691"/>
    </source>
</evidence>
<keyword evidence="3" id="KW-0808">Transferase</keyword>
<evidence type="ECO:0000256" key="2">
    <source>
        <dbReference type="ARBA" id="ARBA00022603"/>
    </source>
</evidence>